<dbReference type="Gene3D" id="1.20.1250.20">
    <property type="entry name" value="MFS general substrate transporter like domains"/>
    <property type="match status" value="1"/>
</dbReference>
<feature type="transmembrane region" description="Helical" evidence="7">
    <location>
        <begin position="351"/>
        <end position="372"/>
    </location>
</feature>
<organism evidence="8 9">
    <name type="scientific">Perilla frutescens var. hirtella</name>
    <name type="common">Perilla citriodora</name>
    <name type="synonym">Perilla setoyensis</name>
    <dbReference type="NCBI Taxonomy" id="608512"/>
    <lineage>
        <taxon>Eukaryota</taxon>
        <taxon>Viridiplantae</taxon>
        <taxon>Streptophyta</taxon>
        <taxon>Embryophyta</taxon>
        <taxon>Tracheophyta</taxon>
        <taxon>Spermatophyta</taxon>
        <taxon>Magnoliopsida</taxon>
        <taxon>eudicotyledons</taxon>
        <taxon>Gunneridae</taxon>
        <taxon>Pentapetalae</taxon>
        <taxon>asterids</taxon>
        <taxon>lamiids</taxon>
        <taxon>Lamiales</taxon>
        <taxon>Lamiaceae</taxon>
        <taxon>Nepetoideae</taxon>
        <taxon>Elsholtzieae</taxon>
        <taxon>Perilla</taxon>
    </lineage>
</organism>
<name>A0AAD4JDU6_PERFH</name>
<reference evidence="8 9" key="1">
    <citation type="journal article" date="2021" name="Nat. Commun.">
        <title>Incipient diploidization of the medicinal plant Perilla within 10,000 years.</title>
        <authorList>
            <person name="Zhang Y."/>
            <person name="Shen Q."/>
            <person name="Leng L."/>
            <person name="Zhang D."/>
            <person name="Chen S."/>
            <person name="Shi Y."/>
            <person name="Ning Z."/>
            <person name="Chen S."/>
        </authorList>
    </citation>
    <scope>NUCLEOTIDE SEQUENCE [LARGE SCALE GENOMIC DNA]</scope>
    <source>
        <strain evidence="9">cv. PC099</strain>
    </source>
</reference>
<dbReference type="InterPro" id="IPR000109">
    <property type="entry name" value="POT_fam"/>
</dbReference>
<feature type="transmembrane region" description="Helical" evidence="7">
    <location>
        <begin position="116"/>
        <end position="135"/>
    </location>
</feature>
<feature type="transmembrane region" description="Helical" evidence="7">
    <location>
        <begin position="556"/>
        <end position="579"/>
    </location>
</feature>
<comment type="similarity">
    <text evidence="2">Belongs to the major facilitator superfamily. Proton-dependent oligopeptide transporter (POT/PTR) (TC 2.A.17) family.</text>
</comment>
<keyword evidence="5 7" id="KW-0472">Membrane</keyword>
<dbReference type="AlphaFoldDB" id="A0AAD4JDU6"/>
<evidence type="ECO:0000256" key="2">
    <source>
        <dbReference type="ARBA" id="ARBA00005982"/>
    </source>
</evidence>
<evidence type="ECO:0000256" key="1">
    <source>
        <dbReference type="ARBA" id="ARBA00004141"/>
    </source>
</evidence>
<feature type="transmembrane region" description="Helical" evidence="7">
    <location>
        <begin position="163"/>
        <end position="183"/>
    </location>
</feature>
<feature type="transmembrane region" description="Helical" evidence="7">
    <location>
        <begin position="516"/>
        <end position="536"/>
    </location>
</feature>
<dbReference type="Pfam" id="PF00854">
    <property type="entry name" value="PTR2"/>
    <property type="match status" value="1"/>
</dbReference>
<feature type="transmembrane region" description="Helical" evidence="7">
    <location>
        <begin position="86"/>
        <end position="104"/>
    </location>
</feature>
<comment type="subcellular location">
    <subcellularLocation>
        <location evidence="1">Membrane</location>
        <topology evidence="1">Multi-pass membrane protein</topology>
    </subcellularLocation>
</comment>
<keyword evidence="9" id="KW-1185">Reference proteome</keyword>
<dbReference type="InterPro" id="IPR036259">
    <property type="entry name" value="MFS_trans_sf"/>
</dbReference>
<evidence type="ECO:0000313" key="8">
    <source>
        <dbReference type="EMBL" id="KAH6832021.1"/>
    </source>
</evidence>
<keyword evidence="4 7" id="KW-1133">Transmembrane helix</keyword>
<feature type="transmembrane region" description="Helical" evidence="7">
    <location>
        <begin position="233"/>
        <end position="251"/>
    </location>
</feature>
<feature type="transmembrane region" description="Helical" evidence="7">
    <location>
        <begin position="392"/>
        <end position="412"/>
    </location>
</feature>
<evidence type="ECO:0000256" key="7">
    <source>
        <dbReference type="SAM" id="Phobius"/>
    </source>
</evidence>
<evidence type="ECO:0000256" key="6">
    <source>
        <dbReference type="ARBA" id="ARBA00044504"/>
    </source>
</evidence>
<feature type="transmembrane region" description="Helical" evidence="7">
    <location>
        <begin position="433"/>
        <end position="453"/>
    </location>
</feature>
<feature type="transmembrane region" description="Helical" evidence="7">
    <location>
        <begin position="204"/>
        <end position="227"/>
    </location>
</feature>
<gene>
    <name evidence="8" type="ORF">C2S53_004101</name>
</gene>
<dbReference type="GO" id="GO:0016020">
    <property type="term" value="C:membrane"/>
    <property type="evidence" value="ECO:0007669"/>
    <property type="project" value="UniProtKB-SubCell"/>
</dbReference>
<sequence>MVSQFQKLNDFNISEFQHFIMVEEGNLGNANIRHKQQPGVQGGRRATLFVFAMIALETMAFLSNGVSLVTYFYGYMNFSLTKSATALTNFMGTAFLLSLFGGFISDTYLSRFKTCIVFGCLEIMGYTLLAVQAHFKQLRPFPCKDVVPTKMNECESTTSNQDAILFTGLYLVALGTGGIKAALPSLGADQFDERDPKEAASLSSFFNWYMFSITLGAVFGVTILVWISTNRGWDWSFGVCAIAVAMAILFLSMGKSVYRTNVPKGRSPLVRILQVLVAAVRNRNLHVPEIAQELHEIHDKEAGNSEILQRTNQFKFLDRAAILRNSEDAMTSTATGSWRLCSVTQVEETKIIIRMLPIILSTVFMNTCLAQLQTFSIQQSTTMDRKIGSFEIPGPSIPVIPLLFMTILLPLYDRFFVPLARKMTGIPTGITQLQRVAVGLVLSVISMAVSGIVETHRKNIAIKHNMVDSPGPLPISVFWLGIQYAIFGMADMFTVVGLLEFFYAESSAGMKSLGTAISWCSLAFGYYTSTVVVDVVNKASGGWLSSNNLNSDRLEYFYWLLAVISIVNFGVYLLCASWYKYKKVETEKAESASVDYLEERIDMSVSRNSSP</sequence>
<dbReference type="EMBL" id="SDAM02000079">
    <property type="protein sequence ID" value="KAH6832021.1"/>
    <property type="molecule type" value="Genomic_DNA"/>
</dbReference>
<feature type="transmembrane region" description="Helical" evidence="7">
    <location>
        <begin position="473"/>
        <end position="504"/>
    </location>
</feature>
<keyword evidence="3 7" id="KW-0812">Transmembrane</keyword>
<accession>A0AAD4JDU6</accession>
<protein>
    <submittedName>
        <fullName evidence="8">Uncharacterized protein</fullName>
    </submittedName>
</protein>
<evidence type="ECO:0000313" key="9">
    <source>
        <dbReference type="Proteomes" id="UP001190926"/>
    </source>
</evidence>
<evidence type="ECO:0000256" key="4">
    <source>
        <dbReference type="ARBA" id="ARBA00022989"/>
    </source>
</evidence>
<dbReference type="PANTHER" id="PTHR11654">
    <property type="entry name" value="OLIGOPEPTIDE TRANSPORTER-RELATED"/>
    <property type="match status" value="1"/>
</dbReference>
<feature type="transmembrane region" description="Helical" evidence="7">
    <location>
        <begin position="48"/>
        <end position="74"/>
    </location>
</feature>
<dbReference type="SUPFAM" id="SSF103473">
    <property type="entry name" value="MFS general substrate transporter"/>
    <property type="match status" value="1"/>
</dbReference>
<dbReference type="GO" id="GO:0022857">
    <property type="term" value="F:transmembrane transporter activity"/>
    <property type="evidence" value="ECO:0007669"/>
    <property type="project" value="InterPro"/>
</dbReference>
<comment type="similarity">
    <text evidence="6">Belongs to the major facilitator superfamily. Phosphate:H(+) symporter (TC 2.A.1.9) family.</text>
</comment>
<dbReference type="Proteomes" id="UP001190926">
    <property type="component" value="Unassembled WGS sequence"/>
</dbReference>
<evidence type="ECO:0000256" key="5">
    <source>
        <dbReference type="ARBA" id="ARBA00023136"/>
    </source>
</evidence>
<evidence type="ECO:0000256" key="3">
    <source>
        <dbReference type="ARBA" id="ARBA00022692"/>
    </source>
</evidence>
<proteinExistence type="inferred from homology"/>
<comment type="caution">
    <text evidence="8">The sequence shown here is derived from an EMBL/GenBank/DDBJ whole genome shotgun (WGS) entry which is preliminary data.</text>
</comment>